<evidence type="ECO:0000259" key="5">
    <source>
        <dbReference type="Pfam" id="PF09084"/>
    </source>
</evidence>
<feature type="domain" description="SsuA/THI5-like" evidence="5">
    <location>
        <begin position="49"/>
        <end position="258"/>
    </location>
</feature>
<feature type="signal peptide" evidence="4">
    <location>
        <begin position="1"/>
        <end position="35"/>
    </location>
</feature>
<dbReference type="Gene3D" id="3.40.190.10">
    <property type="entry name" value="Periplasmic binding protein-like II"/>
    <property type="match status" value="2"/>
</dbReference>
<feature type="chain" id="PRO_5040839799" evidence="4">
    <location>
        <begin position="36"/>
        <end position="338"/>
    </location>
</feature>
<dbReference type="Pfam" id="PF09084">
    <property type="entry name" value="NMT1"/>
    <property type="match status" value="1"/>
</dbReference>
<protein>
    <submittedName>
        <fullName evidence="6">Taurine ABC transporter substrate-binding protein</fullName>
    </submittedName>
</protein>
<dbReference type="PANTHER" id="PTHR30024:SF47">
    <property type="entry name" value="TAURINE-BINDING PERIPLASMIC PROTEIN"/>
    <property type="match status" value="1"/>
</dbReference>
<keyword evidence="3 4" id="KW-0732">Signal</keyword>
<comment type="caution">
    <text evidence="6">The sequence shown here is derived from an EMBL/GenBank/DDBJ whole genome shotgun (WGS) entry which is preliminary data.</text>
</comment>
<sequence length="338" mass="35532">MTTPLSCFKLPSLRKSLLGACLAAAASLLPIASQAAETLKIGTVVWAGYAPFYVADKLDLYKPHGLKVELQFFNDPALIPTAMVGGALDGGMLTYDQVVGGVAKGLKHKVVMPIDFSNGGDAIVADKAITSVKDFKGKKVGYNPLSPSDFLLAYALKSNGMTEKDISPVNMTPESIPGAMASGSLPVGVTYEPNVSQILGMPGDKFHVVYSSKDAPGLITDVLVFDEKVIAKRKVAINALMQGYVDGLAYIKSHPAEAAEIIGKVLGVSAKEATEQMSGVYNIPLAEMSKNFEKSDATSSFFGSGAVIGTLLKDNGQIPTIPNFATTFDASFVEALAK</sequence>
<organism evidence="6 7">
    <name type="scientific">Pseudomonas turukhanskensis</name>
    <dbReference type="NCBI Taxonomy" id="1806536"/>
    <lineage>
        <taxon>Bacteria</taxon>
        <taxon>Pseudomonadati</taxon>
        <taxon>Pseudomonadota</taxon>
        <taxon>Gammaproteobacteria</taxon>
        <taxon>Pseudomonadales</taxon>
        <taxon>Pseudomonadaceae</taxon>
        <taxon>Pseudomonas</taxon>
    </lineage>
</organism>
<evidence type="ECO:0000313" key="6">
    <source>
        <dbReference type="EMBL" id="GLK87190.1"/>
    </source>
</evidence>
<comment type="similarity">
    <text evidence="2">Belongs to the bacterial solute-binding protein SsuA/TauA family.</text>
</comment>
<dbReference type="GO" id="GO:0042597">
    <property type="term" value="C:periplasmic space"/>
    <property type="evidence" value="ECO:0007669"/>
    <property type="project" value="UniProtKB-SubCell"/>
</dbReference>
<dbReference type="RefSeq" id="WP_271193402.1">
    <property type="nucleotide sequence ID" value="NZ_BSFN01000001.1"/>
</dbReference>
<evidence type="ECO:0000256" key="3">
    <source>
        <dbReference type="ARBA" id="ARBA00022729"/>
    </source>
</evidence>
<evidence type="ECO:0000256" key="2">
    <source>
        <dbReference type="ARBA" id="ARBA00010742"/>
    </source>
</evidence>
<evidence type="ECO:0000256" key="1">
    <source>
        <dbReference type="ARBA" id="ARBA00004418"/>
    </source>
</evidence>
<proteinExistence type="inferred from homology"/>
<dbReference type="Proteomes" id="UP001143328">
    <property type="component" value="Unassembled WGS sequence"/>
</dbReference>
<dbReference type="CDD" id="cd13563">
    <property type="entry name" value="PBP2_SsuA_like_6"/>
    <property type="match status" value="1"/>
</dbReference>
<dbReference type="AlphaFoldDB" id="A0A9W6NDY9"/>
<dbReference type="EMBL" id="BSFN01000001">
    <property type="protein sequence ID" value="GLK87190.1"/>
    <property type="molecule type" value="Genomic_DNA"/>
</dbReference>
<accession>A0A9W6NDY9</accession>
<gene>
    <name evidence="6" type="ORF">GCM10017655_02520</name>
</gene>
<dbReference type="PANTHER" id="PTHR30024">
    <property type="entry name" value="ALIPHATIC SULFONATES-BINDING PROTEIN-RELATED"/>
    <property type="match status" value="1"/>
</dbReference>
<reference evidence="6" key="2">
    <citation type="submission" date="2023-01" db="EMBL/GenBank/DDBJ databases">
        <authorList>
            <person name="Sun Q."/>
            <person name="Evtushenko L."/>
        </authorList>
    </citation>
    <scope>NUCLEOTIDE SEQUENCE</scope>
    <source>
        <strain evidence="6">VKM B-2935</strain>
    </source>
</reference>
<dbReference type="SUPFAM" id="SSF53850">
    <property type="entry name" value="Periplasmic binding protein-like II"/>
    <property type="match status" value="1"/>
</dbReference>
<name>A0A9W6NDY9_9PSED</name>
<dbReference type="InterPro" id="IPR015168">
    <property type="entry name" value="SsuA/THI5"/>
</dbReference>
<comment type="subcellular location">
    <subcellularLocation>
        <location evidence="1">Periplasm</location>
    </subcellularLocation>
</comment>
<keyword evidence="7" id="KW-1185">Reference proteome</keyword>
<evidence type="ECO:0000313" key="7">
    <source>
        <dbReference type="Proteomes" id="UP001143328"/>
    </source>
</evidence>
<reference evidence="6" key="1">
    <citation type="journal article" date="2014" name="Int. J. Syst. Evol. Microbiol.">
        <title>Complete genome sequence of Corynebacterium casei LMG S-19264T (=DSM 44701T), isolated from a smear-ripened cheese.</title>
        <authorList>
            <consortium name="US DOE Joint Genome Institute (JGI-PGF)"/>
            <person name="Walter F."/>
            <person name="Albersmeier A."/>
            <person name="Kalinowski J."/>
            <person name="Ruckert C."/>
        </authorList>
    </citation>
    <scope>NUCLEOTIDE SEQUENCE</scope>
    <source>
        <strain evidence="6">VKM B-2935</strain>
    </source>
</reference>
<evidence type="ECO:0000256" key="4">
    <source>
        <dbReference type="SAM" id="SignalP"/>
    </source>
</evidence>